<accession>A0A6J3M4F0</accession>
<dbReference type="AlphaFoldDB" id="A0A6J3M4F0"/>
<dbReference type="RefSeq" id="XP_033459942.1">
    <property type="nucleotide sequence ID" value="XM_033601393.1"/>
</dbReference>
<reference evidence="4" key="2">
    <citation type="submission" date="2020-04" db="EMBL/GenBank/DDBJ databases">
        <authorList>
            <consortium name="NCBI Genome Project"/>
        </authorList>
    </citation>
    <scope>NUCLEOTIDE SEQUENCE</scope>
    <source>
        <strain evidence="4">CBS 342.82</strain>
    </source>
</reference>
<dbReference type="InterPro" id="IPR004148">
    <property type="entry name" value="BAR_dom"/>
</dbReference>
<proteinExistence type="predicted"/>
<dbReference type="Proteomes" id="UP000504637">
    <property type="component" value="Unplaced"/>
</dbReference>
<dbReference type="Pfam" id="PF03114">
    <property type="entry name" value="BAR"/>
    <property type="match status" value="1"/>
</dbReference>
<feature type="domain" description="BAR" evidence="2">
    <location>
        <begin position="15"/>
        <end position="230"/>
    </location>
</feature>
<dbReference type="SUPFAM" id="SSF103657">
    <property type="entry name" value="BAR/IMD domain-like"/>
    <property type="match status" value="1"/>
</dbReference>
<protein>
    <submittedName>
        <fullName evidence="4">BAR-domain-containing protein</fullName>
    </submittedName>
</protein>
<evidence type="ECO:0000313" key="4">
    <source>
        <dbReference type="RefSeq" id="XP_033459942.1"/>
    </source>
</evidence>
<reference evidence="4" key="3">
    <citation type="submission" date="2025-08" db="UniProtKB">
        <authorList>
            <consortium name="RefSeq"/>
        </authorList>
    </citation>
    <scope>IDENTIFICATION</scope>
    <source>
        <strain evidence="4">CBS 342.82</strain>
    </source>
</reference>
<sequence length="230" mass="26975">MIVNRKLDRFKQWGKERMGSEAKTVTSTEFKALETEMQLRHDGTDRMKKSADVYIRTMAKSHKFDEKEMQIPIAYFGSTMVKHSDELDQESQLGQCLGQLGRANERIARIQENYCTNATGSWLESLERSLIQLKDYQNARKRLENRRLAYDAASTKLQKSKKEDSRLEEDVRAQKMKYEESNEDVLRRMLDIREAEAESVGDLSAFLDAQLDYYERCRDVLQDIKRNWPA</sequence>
<name>A0A6J3M4F0_9PEZI</name>
<evidence type="ECO:0000313" key="3">
    <source>
        <dbReference type="Proteomes" id="UP000504637"/>
    </source>
</evidence>
<evidence type="ECO:0000256" key="1">
    <source>
        <dbReference type="SAM" id="Coils"/>
    </source>
</evidence>
<keyword evidence="3" id="KW-1185">Reference proteome</keyword>
<dbReference type="PROSITE" id="PS51021">
    <property type="entry name" value="BAR"/>
    <property type="match status" value="1"/>
</dbReference>
<organism evidence="4">
    <name type="scientific">Dissoconium aciculare CBS 342.82</name>
    <dbReference type="NCBI Taxonomy" id="1314786"/>
    <lineage>
        <taxon>Eukaryota</taxon>
        <taxon>Fungi</taxon>
        <taxon>Dikarya</taxon>
        <taxon>Ascomycota</taxon>
        <taxon>Pezizomycotina</taxon>
        <taxon>Dothideomycetes</taxon>
        <taxon>Dothideomycetidae</taxon>
        <taxon>Mycosphaerellales</taxon>
        <taxon>Dissoconiaceae</taxon>
        <taxon>Dissoconium</taxon>
    </lineage>
</organism>
<dbReference type="GO" id="GO:0005737">
    <property type="term" value="C:cytoplasm"/>
    <property type="evidence" value="ECO:0007669"/>
    <property type="project" value="InterPro"/>
</dbReference>
<dbReference type="SMART" id="SM00721">
    <property type="entry name" value="BAR"/>
    <property type="match status" value="1"/>
</dbReference>
<dbReference type="InterPro" id="IPR027267">
    <property type="entry name" value="AH/BAR_dom_sf"/>
</dbReference>
<evidence type="ECO:0000259" key="2">
    <source>
        <dbReference type="PROSITE" id="PS51021"/>
    </source>
</evidence>
<dbReference type="OrthoDB" id="14167at2759"/>
<keyword evidence="1" id="KW-0175">Coiled coil</keyword>
<reference evidence="4" key="1">
    <citation type="submission" date="2020-01" db="EMBL/GenBank/DDBJ databases">
        <authorList>
            <consortium name="DOE Joint Genome Institute"/>
            <person name="Haridas S."/>
            <person name="Albert R."/>
            <person name="Binder M."/>
            <person name="Bloem J."/>
            <person name="Labutti K."/>
            <person name="Salamov A."/>
            <person name="Andreopoulos B."/>
            <person name="Baker S.E."/>
            <person name="Barry K."/>
            <person name="Bills G."/>
            <person name="Bluhm B.H."/>
            <person name="Cannon C."/>
            <person name="Castanera R."/>
            <person name="Culley D.E."/>
            <person name="Daum C."/>
            <person name="Ezra D."/>
            <person name="Gonzalez J.B."/>
            <person name="Henrissat B."/>
            <person name="Kuo A."/>
            <person name="Liang C."/>
            <person name="Lipzen A."/>
            <person name="Lutzoni F."/>
            <person name="Magnuson J."/>
            <person name="Mondo S."/>
            <person name="Nolan M."/>
            <person name="Ohm R."/>
            <person name="Pangilinan J."/>
            <person name="Park H.-J."/>
            <person name="Ramirez L."/>
            <person name="Alfaro M."/>
            <person name="Sun H."/>
            <person name="Tritt A."/>
            <person name="Yoshinaga Y."/>
            <person name="Zwiers L.-H."/>
            <person name="Turgeon B.G."/>
            <person name="Goodwin S.B."/>
            <person name="Spatafora J.W."/>
            <person name="Crous P.W."/>
            <person name="Grigoriev I.V."/>
        </authorList>
    </citation>
    <scope>NUCLEOTIDE SEQUENCE</scope>
    <source>
        <strain evidence="4">CBS 342.82</strain>
    </source>
</reference>
<feature type="coiled-coil region" evidence="1">
    <location>
        <begin position="126"/>
        <end position="170"/>
    </location>
</feature>
<gene>
    <name evidence="4" type="ORF">K489DRAFT_319474</name>
</gene>
<dbReference type="GeneID" id="54359193"/>
<dbReference type="Gene3D" id="1.20.1270.60">
    <property type="entry name" value="Arfaptin homology (AH) domain/BAR domain"/>
    <property type="match status" value="1"/>
</dbReference>